<gene>
    <name evidence="1" type="ORF">METZ01_LOCUS93517</name>
</gene>
<dbReference type="EMBL" id="UINC01009051">
    <property type="protein sequence ID" value="SVA40663.1"/>
    <property type="molecule type" value="Genomic_DNA"/>
</dbReference>
<organism evidence="1">
    <name type="scientific">marine metagenome</name>
    <dbReference type="NCBI Taxonomy" id="408172"/>
    <lineage>
        <taxon>unclassified sequences</taxon>
        <taxon>metagenomes</taxon>
        <taxon>ecological metagenomes</taxon>
    </lineage>
</organism>
<name>A0A381VMH0_9ZZZZ</name>
<accession>A0A381VMH0</accession>
<dbReference type="AlphaFoldDB" id="A0A381VMH0"/>
<evidence type="ECO:0000313" key="1">
    <source>
        <dbReference type="EMBL" id="SVA40663.1"/>
    </source>
</evidence>
<sequence length="261" mass="28499">MNKNSTILLGLYLLSCVYLSAALAQDRPRIAVFSGPNATIQNSVPLVSSNKVRAKEGLPLLVNPDGSPVRFDHLAPQRLAAPVEVLIEQFTGHPLENDASQLYGPPDGYVDIGGTFYATRQSPGDKPVYRVTLRPEDGLYLLPYMAMQANGSPWDGSCALGDAPPERCRQSFYPDASRAFEEIDRGVNGRNGRGTANPLSSRADFDFYRAVPPGGYTQGLTEEKRTDTGDRAISPEILGEDFFPYEPHGRDPRLQDLARAA</sequence>
<proteinExistence type="predicted"/>
<reference evidence="1" key="1">
    <citation type="submission" date="2018-05" db="EMBL/GenBank/DDBJ databases">
        <authorList>
            <person name="Lanie J.A."/>
            <person name="Ng W.-L."/>
            <person name="Kazmierczak K.M."/>
            <person name="Andrzejewski T.M."/>
            <person name="Davidsen T.M."/>
            <person name="Wayne K.J."/>
            <person name="Tettelin H."/>
            <person name="Glass J.I."/>
            <person name="Rusch D."/>
            <person name="Podicherti R."/>
            <person name="Tsui H.-C.T."/>
            <person name="Winkler M.E."/>
        </authorList>
    </citation>
    <scope>NUCLEOTIDE SEQUENCE</scope>
</reference>
<protein>
    <submittedName>
        <fullName evidence="1">Uncharacterized protein</fullName>
    </submittedName>
</protein>
<feature type="non-terminal residue" evidence="1">
    <location>
        <position position="261"/>
    </location>
</feature>